<comment type="caution">
    <text evidence="1">The sequence shown here is derived from an EMBL/GenBank/DDBJ whole genome shotgun (WGS) entry which is preliminary data.</text>
</comment>
<name>A0A1F7X1Z2_9BACT</name>
<gene>
    <name evidence="1" type="ORF">A2Z67_06105</name>
</gene>
<organism evidence="1 2">
    <name type="scientific">Candidatus Woesebacteria bacterium RBG_13_36_22</name>
    <dbReference type="NCBI Taxonomy" id="1802478"/>
    <lineage>
        <taxon>Bacteria</taxon>
        <taxon>Candidatus Woeseibacteriota</taxon>
    </lineage>
</organism>
<reference evidence="1 2" key="1">
    <citation type="journal article" date="2016" name="Nat. Commun.">
        <title>Thousands of microbial genomes shed light on interconnected biogeochemical processes in an aquifer system.</title>
        <authorList>
            <person name="Anantharaman K."/>
            <person name="Brown C.T."/>
            <person name="Hug L.A."/>
            <person name="Sharon I."/>
            <person name="Castelle C.J."/>
            <person name="Probst A.J."/>
            <person name="Thomas B.C."/>
            <person name="Singh A."/>
            <person name="Wilkins M.J."/>
            <person name="Karaoz U."/>
            <person name="Brodie E.L."/>
            <person name="Williams K.H."/>
            <person name="Hubbard S.S."/>
            <person name="Banfield J.F."/>
        </authorList>
    </citation>
    <scope>NUCLEOTIDE SEQUENCE [LARGE SCALE GENOMIC DNA]</scope>
</reference>
<accession>A0A1F7X1Z2</accession>
<sequence>MKCEDCPQKELMDVKDVVAWDTEFRQVFPRSVDYCMALNLVCEDAYENCDYREITVEAQHIQHAINLLSGSFMGFDPNIGATLAKDILNKILKEN</sequence>
<protein>
    <submittedName>
        <fullName evidence="1">Uncharacterized protein</fullName>
    </submittedName>
</protein>
<evidence type="ECO:0000313" key="1">
    <source>
        <dbReference type="EMBL" id="OGM08991.1"/>
    </source>
</evidence>
<evidence type="ECO:0000313" key="2">
    <source>
        <dbReference type="Proteomes" id="UP000176939"/>
    </source>
</evidence>
<dbReference type="AlphaFoldDB" id="A0A1F7X1Z2"/>
<proteinExistence type="predicted"/>
<dbReference type="Proteomes" id="UP000176939">
    <property type="component" value="Unassembled WGS sequence"/>
</dbReference>
<dbReference type="EMBL" id="MGFQ01000031">
    <property type="protein sequence ID" value="OGM08991.1"/>
    <property type="molecule type" value="Genomic_DNA"/>
</dbReference>